<keyword evidence="2" id="KW-1185">Reference proteome</keyword>
<dbReference type="EMBL" id="PGOL01000243">
    <property type="protein sequence ID" value="PKI73981.1"/>
    <property type="molecule type" value="Genomic_DNA"/>
</dbReference>
<gene>
    <name evidence="1" type="ORF">CRG98_005598</name>
</gene>
<evidence type="ECO:0000313" key="1">
    <source>
        <dbReference type="EMBL" id="PKI73981.1"/>
    </source>
</evidence>
<sequence length="131" mass="14753">MGNCIGLLCHMHHAKARVLSGRGELKIEPEVPAMTSLPSWLFIGPKIVPCTEPYSPPPLDHALEPGEMFKGNSHFVKIVVTKRQLESMLRDGKDIPHIGDIAVRLLEKPWVEEECPKWRPSLVTIPEVQKF</sequence>
<dbReference type="AlphaFoldDB" id="A0A2I0KZU8"/>
<dbReference type="Proteomes" id="UP000233551">
    <property type="component" value="Unassembled WGS sequence"/>
</dbReference>
<accession>A0A2I0KZU8</accession>
<protein>
    <submittedName>
        <fullName evidence="1">Uncharacterized protein</fullName>
    </submittedName>
</protein>
<comment type="caution">
    <text evidence="1">The sequence shown here is derived from an EMBL/GenBank/DDBJ whole genome shotgun (WGS) entry which is preliminary data.</text>
</comment>
<organism evidence="1 2">
    <name type="scientific">Punica granatum</name>
    <name type="common">Pomegranate</name>
    <dbReference type="NCBI Taxonomy" id="22663"/>
    <lineage>
        <taxon>Eukaryota</taxon>
        <taxon>Viridiplantae</taxon>
        <taxon>Streptophyta</taxon>
        <taxon>Embryophyta</taxon>
        <taxon>Tracheophyta</taxon>
        <taxon>Spermatophyta</taxon>
        <taxon>Magnoliopsida</taxon>
        <taxon>eudicotyledons</taxon>
        <taxon>Gunneridae</taxon>
        <taxon>Pentapetalae</taxon>
        <taxon>rosids</taxon>
        <taxon>malvids</taxon>
        <taxon>Myrtales</taxon>
        <taxon>Lythraceae</taxon>
        <taxon>Punica</taxon>
    </lineage>
</organism>
<evidence type="ECO:0000313" key="2">
    <source>
        <dbReference type="Proteomes" id="UP000233551"/>
    </source>
</evidence>
<name>A0A2I0KZU8_PUNGR</name>
<proteinExistence type="predicted"/>
<reference evidence="1 2" key="1">
    <citation type="submission" date="2017-11" db="EMBL/GenBank/DDBJ databases">
        <title>De-novo sequencing of pomegranate (Punica granatum L.) genome.</title>
        <authorList>
            <person name="Akparov Z."/>
            <person name="Amiraslanov A."/>
            <person name="Hajiyeva S."/>
            <person name="Abbasov M."/>
            <person name="Kaur K."/>
            <person name="Hamwieh A."/>
            <person name="Solovyev V."/>
            <person name="Salamov A."/>
            <person name="Braich B."/>
            <person name="Kosarev P."/>
            <person name="Mahmoud A."/>
            <person name="Hajiyev E."/>
            <person name="Babayeva S."/>
            <person name="Izzatullayeva V."/>
            <person name="Mammadov A."/>
            <person name="Mammadov A."/>
            <person name="Sharifova S."/>
            <person name="Ojaghi J."/>
            <person name="Eynullazada K."/>
            <person name="Bayramov B."/>
            <person name="Abdulazimova A."/>
            <person name="Shahmuradov I."/>
        </authorList>
    </citation>
    <scope>NUCLEOTIDE SEQUENCE [LARGE SCALE GENOMIC DNA]</scope>
    <source>
        <strain evidence="2">cv. AG2017</strain>
        <tissue evidence="1">Leaf</tissue>
    </source>
</reference>